<dbReference type="Proteomes" id="UP000199054">
    <property type="component" value="Unassembled WGS sequence"/>
</dbReference>
<evidence type="ECO:0000313" key="5">
    <source>
        <dbReference type="Proteomes" id="UP000199054"/>
    </source>
</evidence>
<feature type="compositionally biased region" description="Acidic residues" evidence="1">
    <location>
        <begin position="58"/>
        <end position="68"/>
    </location>
</feature>
<keyword evidence="2" id="KW-0812">Transmembrane</keyword>
<feature type="region of interest" description="Disordered" evidence="1">
    <location>
        <begin position="45"/>
        <end position="79"/>
    </location>
</feature>
<protein>
    <submittedName>
        <fullName evidence="4">MJ0042 family finger-like domain-containing protein</fullName>
    </submittedName>
</protein>
<dbReference type="STRING" id="34002.SAMN04489859_10049"/>
<evidence type="ECO:0000256" key="1">
    <source>
        <dbReference type="SAM" id="MobiDB-lite"/>
    </source>
</evidence>
<keyword evidence="2" id="KW-0472">Membrane</keyword>
<feature type="region of interest" description="Disordered" evidence="1">
    <location>
        <begin position="97"/>
        <end position="150"/>
    </location>
</feature>
<gene>
    <name evidence="4" type="ORF">SAMN04489859_10049</name>
</gene>
<feature type="transmembrane region" description="Helical" evidence="2">
    <location>
        <begin position="174"/>
        <end position="192"/>
    </location>
</feature>
<dbReference type="Pfam" id="PF13717">
    <property type="entry name" value="Zn_ribbon_4"/>
    <property type="match status" value="1"/>
</dbReference>
<sequence>MDEIRLTCESCGVQYQLPGDAIPPGGREVECTSCGHSWMARPQLKPLSLSQSSTIGDDPAEAEDDEPTGEPRLSRPLPANVLAILRDELEFERRARAAETTEDTADQPPATDAADADWPATTLRWPGPSAQTQPQPPAPKPETRPEAPEKPLPLAPVLVAEPATMPDPRPYRTGFGLAAMIAALFLSFYLLAPSLGDAGPLGERLIEARTSIDDTRARLRASLFGGE</sequence>
<keyword evidence="2" id="KW-1133">Transmembrane helix</keyword>
<dbReference type="AlphaFoldDB" id="A0A1H8FFA9"/>
<name>A0A1H8FFA9_9RHOB</name>
<organism evidence="4 5">
    <name type="scientific">Paracoccus alcaliphilus</name>
    <dbReference type="NCBI Taxonomy" id="34002"/>
    <lineage>
        <taxon>Bacteria</taxon>
        <taxon>Pseudomonadati</taxon>
        <taxon>Pseudomonadota</taxon>
        <taxon>Alphaproteobacteria</taxon>
        <taxon>Rhodobacterales</taxon>
        <taxon>Paracoccaceae</taxon>
        <taxon>Paracoccus</taxon>
    </lineage>
</organism>
<keyword evidence="5" id="KW-1185">Reference proteome</keyword>
<feature type="domain" description="Zinc finger/thioredoxin putative" evidence="3">
    <location>
        <begin position="6"/>
        <end position="38"/>
    </location>
</feature>
<accession>A0A1H8FFA9</accession>
<dbReference type="InterPro" id="IPR011723">
    <property type="entry name" value="Znf/thioredoxin_put"/>
</dbReference>
<proteinExistence type="predicted"/>
<dbReference type="EMBL" id="FODE01000004">
    <property type="protein sequence ID" value="SEN29877.1"/>
    <property type="molecule type" value="Genomic_DNA"/>
</dbReference>
<evidence type="ECO:0000313" key="4">
    <source>
        <dbReference type="EMBL" id="SEN29877.1"/>
    </source>
</evidence>
<dbReference type="RefSeq" id="WP_170851731.1">
    <property type="nucleotide sequence ID" value="NZ_CP067124.1"/>
</dbReference>
<evidence type="ECO:0000259" key="3">
    <source>
        <dbReference type="Pfam" id="PF13717"/>
    </source>
</evidence>
<feature type="compositionally biased region" description="Low complexity" evidence="1">
    <location>
        <begin position="45"/>
        <end position="57"/>
    </location>
</feature>
<dbReference type="NCBIfam" id="TIGR02098">
    <property type="entry name" value="MJ0042_CXXC"/>
    <property type="match status" value="1"/>
</dbReference>
<evidence type="ECO:0000256" key="2">
    <source>
        <dbReference type="SAM" id="Phobius"/>
    </source>
</evidence>
<feature type="compositionally biased region" description="Low complexity" evidence="1">
    <location>
        <begin position="106"/>
        <end position="133"/>
    </location>
</feature>
<reference evidence="4 5" key="1">
    <citation type="submission" date="2016-10" db="EMBL/GenBank/DDBJ databases">
        <authorList>
            <person name="de Groot N.N."/>
        </authorList>
    </citation>
    <scope>NUCLEOTIDE SEQUENCE [LARGE SCALE GENOMIC DNA]</scope>
    <source>
        <strain evidence="4 5">DSM 8512</strain>
    </source>
</reference>